<dbReference type="AlphaFoldDB" id="R6IIA8"/>
<name>R6IIA8_9FIRM</name>
<gene>
    <name evidence="1" type="ORF">BN533_00189</name>
</gene>
<accession>R6IIA8</accession>
<proteinExistence type="predicted"/>
<evidence type="ECO:0000313" key="1">
    <source>
        <dbReference type="EMBL" id="CDB45051.1"/>
    </source>
</evidence>
<comment type="caution">
    <text evidence="1">The sequence shown here is derived from an EMBL/GenBank/DDBJ whole genome shotgun (WGS) entry which is preliminary data.</text>
</comment>
<organism evidence="1">
    <name type="scientific">Phascolarctobacterium faecium</name>
    <dbReference type="NCBI Taxonomy" id="33025"/>
    <lineage>
        <taxon>Bacteria</taxon>
        <taxon>Bacillati</taxon>
        <taxon>Bacillota</taxon>
        <taxon>Negativicutes</taxon>
        <taxon>Acidaminococcales</taxon>
        <taxon>Acidaminococcaceae</taxon>
        <taxon>Phascolarctobacterium</taxon>
    </lineage>
</organism>
<dbReference type="HOGENOM" id="CLU_2410670_0_0_9"/>
<sequence>MPWCYGELNLKPWEVERLCLADIFLMLDGWQRRYDHLEDIVISWITYPNVCIASGKKKRPELKSFFAHRKKRNSSKEQSEIAQDLFEEFGYE</sequence>
<reference evidence="1" key="1">
    <citation type="submission" date="2012-11" db="EMBL/GenBank/DDBJ databases">
        <title>Dependencies among metagenomic species, viruses, plasmids and units of genetic variation.</title>
        <authorList>
            <person name="Nielsen H.B."/>
            <person name="Almeida M."/>
            <person name="Juncker A.S."/>
            <person name="Rasmussen S."/>
            <person name="Li J."/>
            <person name="Sunagawa S."/>
            <person name="Plichta D."/>
            <person name="Gautier L."/>
            <person name="Le Chatelier E."/>
            <person name="Peletier E."/>
            <person name="Bonde I."/>
            <person name="Nielsen T."/>
            <person name="Manichanh C."/>
            <person name="Arumugam M."/>
            <person name="Batto J."/>
            <person name="Santos M.B.Q.D."/>
            <person name="Blom N."/>
            <person name="Borruel N."/>
            <person name="Burgdorf K.S."/>
            <person name="Boumezbeur F."/>
            <person name="Casellas F."/>
            <person name="Dore J."/>
            <person name="Guarner F."/>
            <person name="Hansen T."/>
            <person name="Hildebrand F."/>
            <person name="Kaas R.S."/>
            <person name="Kennedy S."/>
            <person name="Kristiansen K."/>
            <person name="Kultima J.R."/>
            <person name="Leonard P."/>
            <person name="Levenez F."/>
            <person name="Lund O."/>
            <person name="Moumen B."/>
            <person name="Le Paslier D."/>
            <person name="Pons N."/>
            <person name="Pedersen O."/>
            <person name="Prifti E."/>
            <person name="Qin J."/>
            <person name="Raes J."/>
            <person name="Tap J."/>
            <person name="Tims S."/>
            <person name="Ussery D.W."/>
            <person name="Yamada T."/>
            <person name="MetaHit consortium"/>
            <person name="Renault P."/>
            <person name="Sicheritz-Ponten T."/>
            <person name="Bork P."/>
            <person name="Wang J."/>
            <person name="Brunak S."/>
            <person name="Ehrlich S.D."/>
        </authorList>
    </citation>
    <scope>NUCLEOTIDE SEQUENCE [LARGE SCALE GENOMIC DNA]</scope>
</reference>
<dbReference type="EMBL" id="CBDS010000011">
    <property type="protein sequence ID" value="CDB45051.1"/>
    <property type="molecule type" value="Genomic_DNA"/>
</dbReference>
<dbReference type="RefSeq" id="WP_021717093.1">
    <property type="nucleotide sequence ID" value="NZ_DAWBKN010000019.1"/>
</dbReference>
<protein>
    <submittedName>
        <fullName evidence="1">Uncharacterized protein</fullName>
    </submittedName>
</protein>
<dbReference type="STRING" id="1262914.BN533_00189"/>